<dbReference type="OrthoDB" id="899381at2759"/>
<accession>A0A9N7R1Q9</accession>
<sequence length="290" mass="33021">MGFPWGKLGLLCVDGFSVLESNPSYLESRVDAIKNIDGFNTVSVISICLAFPRVLYDNDKMDGLLSDLKVLFLDYDLLSCVEGGDIDAVVAVCEKIKSFYDRGCEMGRMGDLMGRNKSVFIEHSRDVLINKIEYFRKLEVRIEQNAVFLLSRPEIFYFDLETGVVSISGFLKQLGLSDKELECHRQKYPHVFGRTRLANLPNAMRSMDLGKWFFQRMKYGNHSLLANCSTNCTEDVDRQYEEDIRKILAKKTHAYAIKKLEFLQGIGFGENRYTVKALVSLNGSGDQLLR</sequence>
<proteinExistence type="predicted"/>
<dbReference type="EMBL" id="CACSLK010000214">
    <property type="protein sequence ID" value="CAA0806026.1"/>
    <property type="molecule type" value="Genomic_DNA"/>
</dbReference>
<comment type="caution">
    <text evidence="1">The sequence shown here is derived from an EMBL/GenBank/DDBJ whole genome shotgun (WGS) entry which is preliminary data.</text>
</comment>
<keyword evidence="2" id="KW-1185">Reference proteome</keyword>
<name>A0A9N7R1Q9_STRHE</name>
<organism evidence="1 2">
    <name type="scientific">Striga hermonthica</name>
    <name type="common">Purple witchweed</name>
    <name type="synonym">Buchnera hermonthica</name>
    <dbReference type="NCBI Taxonomy" id="68872"/>
    <lineage>
        <taxon>Eukaryota</taxon>
        <taxon>Viridiplantae</taxon>
        <taxon>Streptophyta</taxon>
        <taxon>Embryophyta</taxon>
        <taxon>Tracheophyta</taxon>
        <taxon>Spermatophyta</taxon>
        <taxon>Magnoliopsida</taxon>
        <taxon>eudicotyledons</taxon>
        <taxon>Gunneridae</taxon>
        <taxon>Pentapetalae</taxon>
        <taxon>asterids</taxon>
        <taxon>lamiids</taxon>
        <taxon>Lamiales</taxon>
        <taxon>Orobanchaceae</taxon>
        <taxon>Buchnereae</taxon>
        <taxon>Striga</taxon>
    </lineage>
</organism>
<dbReference type="Proteomes" id="UP001153555">
    <property type="component" value="Unassembled WGS sequence"/>
</dbReference>
<evidence type="ECO:0000313" key="1">
    <source>
        <dbReference type="EMBL" id="CAA0806026.1"/>
    </source>
</evidence>
<evidence type="ECO:0000313" key="2">
    <source>
        <dbReference type="Proteomes" id="UP001153555"/>
    </source>
</evidence>
<gene>
    <name evidence="1" type="ORF">SHERM_00930</name>
</gene>
<dbReference type="InterPro" id="IPR038538">
    <property type="entry name" value="MTERF_sf"/>
</dbReference>
<reference evidence="1" key="1">
    <citation type="submission" date="2019-12" db="EMBL/GenBank/DDBJ databases">
        <authorList>
            <person name="Scholes J."/>
        </authorList>
    </citation>
    <scope>NUCLEOTIDE SEQUENCE</scope>
</reference>
<protein>
    <submittedName>
        <fullName evidence="1">Mitochondrial transcription termination factor family protein</fullName>
    </submittedName>
</protein>
<dbReference type="AlphaFoldDB" id="A0A9N7R1Q9"/>
<dbReference type="Gene3D" id="1.25.70.10">
    <property type="entry name" value="Transcription termination factor 3, mitochondrial"/>
    <property type="match status" value="1"/>
</dbReference>